<comment type="caution">
    <text evidence="1">The sequence shown here is derived from an EMBL/GenBank/DDBJ whole genome shotgun (WGS) entry which is preliminary data.</text>
</comment>
<protein>
    <submittedName>
        <fullName evidence="1">9863_t:CDS:1</fullName>
    </submittedName>
</protein>
<evidence type="ECO:0000313" key="2">
    <source>
        <dbReference type="Proteomes" id="UP000789706"/>
    </source>
</evidence>
<dbReference type="AlphaFoldDB" id="A0A9N8UZP7"/>
<proteinExistence type="predicted"/>
<accession>A0A9N8UZP7</accession>
<sequence>MKKIFGANRQETNKKQMYGKLFTEKRNQEVGEEFTKEATIIESKAHQHSVKLLDSTMFLDNVHNFEMRAGAGTTLFLLTICTKIEITYMPSVV</sequence>
<dbReference type="EMBL" id="CAJVPK010000008">
    <property type="protein sequence ID" value="CAG8432945.1"/>
    <property type="molecule type" value="Genomic_DNA"/>
</dbReference>
<dbReference type="Proteomes" id="UP000789706">
    <property type="component" value="Unassembled WGS sequence"/>
</dbReference>
<reference evidence="1" key="1">
    <citation type="submission" date="2021-06" db="EMBL/GenBank/DDBJ databases">
        <authorList>
            <person name="Kallberg Y."/>
            <person name="Tangrot J."/>
            <person name="Rosling A."/>
        </authorList>
    </citation>
    <scope>NUCLEOTIDE SEQUENCE</scope>
    <source>
        <strain evidence="1">AZ414A</strain>
    </source>
</reference>
<name>A0A9N8UZP7_9GLOM</name>
<keyword evidence="2" id="KW-1185">Reference proteome</keyword>
<evidence type="ECO:0000313" key="1">
    <source>
        <dbReference type="EMBL" id="CAG8432945.1"/>
    </source>
</evidence>
<organism evidence="1 2">
    <name type="scientific">Diversispora eburnea</name>
    <dbReference type="NCBI Taxonomy" id="1213867"/>
    <lineage>
        <taxon>Eukaryota</taxon>
        <taxon>Fungi</taxon>
        <taxon>Fungi incertae sedis</taxon>
        <taxon>Mucoromycota</taxon>
        <taxon>Glomeromycotina</taxon>
        <taxon>Glomeromycetes</taxon>
        <taxon>Diversisporales</taxon>
        <taxon>Diversisporaceae</taxon>
        <taxon>Diversispora</taxon>
    </lineage>
</organism>
<gene>
    <name evidence="1" type="ORF">DEBURN_LOCUS269</name>
</gene>